<dbReference type="RefSeq" id="WP_184310123.1">
    <property type="nucleotide sequence ID" value="NZ_JACHEN010000009.1"/>
</dbReference>
<proteinExistence type="inferred from homology"/>
<evidence type="ECO:0000313" key="10">
    <source>
        <dbReference type="Proteomes" id="UP000579281"/>
    </source>
</evidence>
<dbReference type="InterPro" id="IPR024560">
    <property type="entry name" value="UPF0313_C"/>
</dbReference>
<dbReference type="InterPro" id="IPR058240">
    <property type="entry name" value="rSAM_sf"/>
</dbReference>
<dbReference type="Pfam" id="PF04055">
    <property type="entry name" value="Radical_SAM"/>
    <property type="match status" value="1"/>
</dbReference>
<keyword evidence="1 6" id="KW-0004">4Fe-4S</keyword>
<feature type="binding site" evidence="6">
    <location>
        <position position="313"/>
    </location>
    <ligand>
        <name>[4Fe-4S] cluster</name>
        <dbReference type="ChEBI" id="CHEBI:49883"/>
        <note>4Fe-4S-S-AdoMet</note>
    </ligand>
</feature>
<name>A0A841KQE4_9FIRM</name>
<dbReference type="PANTHER" id="PTHR32331:SF0">
    <property type="entry name" value="UPF0313 PROTEIN YGIQ"/>
    <property type="match status" value="1"/>
</dbReference>
<dbReference type="InterPro" id="IPR007197">
    <property type="entry name" value="rSAM"/>
</dbReference>
<evidence type="ECO:0000256" key="2">
    <source>
        <dbReference type="ARBA" id="ARBA00022691"/>
    </source>
</evidence>
<dbReference type="AlphaFoldDB" id="A0A841KQE4"/>
<dbReference type="SFLD" id="SFLDG01082">
    <property type="entry name" value="B12-binding_domain_containing"/>
    <property type="match status" value="1"/>
</dbReference>
<keyword evidence="4 6" id="KW-0408">Iron</keyword>
<dbReference type="Pfam" id="PF11842">
    <property type="entry name" value="DUF3362"/>
    <property type="match status" value="1"/>
</dbReference>
<dbReference type="InterPro" id="IPR023404">
    <property type="entry name" value="rSAM_horseshoe"/>
</dbReference>
<evidence type="ECO:0000313" key="9">
    <source>
        <dbReference type="EMBL" id="MBB6215647.1"/>
    </source>
</evidence>
<dbReference type="SFLD" id="SFLDG01069">
    <property type="entry name" value="UPF0313"/>
    <property type="match status" value="1"/>
</dbReference>
<evidence type="ECO:0000256" key="3">
    <source>
        <dbReference type="ARBA" id="ARBA00022723"/>
    </source>
</evidence>
<dbReference type="EMBL" id="JACHEN010000009">
    <property type="protein sequence ID" value="MBB6215647.1"/>
    <property type="molecule type" value="Genomic_DNA"/>
</dbReference>
<evidence type="ECO:0000259" key="8">
    <source>
        <dbReference type="PROSITE" id="PS51918"/>
    </source>
</evidence>
<dbReference type="NCBIfam" id="TIGR03904">
    <property type="entry name" value="SAM_YgiQ"/>
    <property type="match status" value="1"/>
</dbReference>
<dbReference type="SMART" id="SM00729">
    <property type="entry name" value="Elp3"/>
    <property type="match status" value="1"/>
</dbReference>
<keyword evidence="10" id="KW-1185">Reference proteome</keyword>
<gene>
    <name evidence="9" type="ORF">HNQ80_001736</name>
</gene>
<dbReference type="GO" id="GO:0005506">
    <property type="term" value="F:iron ion binding"/>
    <property type="evidence" value="ECO:0007669"/>
    <property type="project" value="UniProtKB-UniRule"/>
</dbReference>
<dbReference type="GO" id="GO:0051539">
    <property type="term" value="F:4 iron, 4 sulfur cluster binding"/>
    <property type="evidence" value="ECO:0007669"/>
    <property type="project" value="UniProtKB-KW"/>
</dbReference>
<keyword evidence="3 6" id="KW-0479">Metal-binding</keyword>
<dbReference type="Proteomes" id="UP000579281">
    <property type="component" value="Unassembled WGS sequence"/>
</dbReference>
<sequence length="639" mass="73927">MNRQAFLPIDKEDMNIRGWTQLDFIIVSGDAYVDHPSFGTAVIARVLEDAGYKVGIIPQPDWRSVKDFKKLGKPRLAFLIASGNIDSMVNHYTVSKRRRDKDYYSPGGKMGLRPDRATIVYCNMVKQAYKGVPIIIGGIEASLRRFAHYDYWNDKVRRSILFDSEADLLVFGMGERQIIEIADNLNNGFDIKYMHHIPGTSYKADTLENIYDYIEIPSFEEVSENKVAYARAFKVQYEEQDPFRGKVMIQKHGEQYIVQNSPAMPLSRVELDRIYNLPYARDYHPIYEKEGGIPAIEEVKYSIISSRGCFGSCSFCALTFHQGRTIQSRSHESIIDEAKKIVEDKDFKGYIHDVGGPTANFRQIACEKQLKEGTCKNKQCLFPNPCKNLNVDHEEYIQLLRKLRKLEGIKKVFVRSGLRYDYIVADKNDNFLKELCEHHVSGQLKVAPEHISSKVLDLMGKPRRDVYEKFVSKYYKLNEKLGKNQYLVPYLMSSHPGSDLHAAIEMAEYLRDIKYNPEQVQDFYPTPGTLSTCMYYTGLDPRNMKPVYVPKDRMEKAMQRALLQYRNPKNYNLVRDALLLAGREDLIGYGPKALIKPKDGERSKEYKKKKNNMRETKGNRLERKDNKKAPSRKHTKKRK</sequence>
<dbReference type="Pfam" id="PF08497">
    <property type="entry name" value="Radical_SAM_N"/>
    <property type="match status" value="1"/>
</dbReference>
<dbReference type="InterPro" id="IPR006638">
    <property type="entry name" value="Elp3/MiaA/NifB-like_rSAM"/>
</dbReference>
<dbReference type="InterPro" id="IPR013704">
    <property type="entry name" value="UPF0313_N"/>
</dbReference>
<dbReference type="HAMAP" id="MF_01251">
    <property type="entry name" value="UPF0313"/>
    <property type="match status" value="1"/>
</dbReference>
<evidence type="ECO:0000256" key="6">
    <source>
        <dbReference type="HAMAP-Rule" id="MF_01251"/>
    </source>
</evidence>
<accession>A0A841KQE4</accession>
<reference evidence="9 10" key="1">
    <citation type="submission" date="2020-08" db="EMBL/GenBank/DDBJ databases">
        <title>Genomic Encyclopedia of Type Strains, Phase IV (KMG-IV): sequencing the most valuable type-strain genomes for metagenomic binning, comparative biology and taxonomic classification.</title>
        <authorList>
            <person name="Goeker M."/>
        </authorList>
    </citation>
    <scope>NUCLEOTIDE SEQUENCE [LARGE SCALE GENOMIC DNA]</scope>
    <source>
        <strain evidence="9 10">DSM 103526</strain>
    </source>
</reference>
<dbReference type="InterPro" id="IPR022946">
    <property type="entry name" value="UPF0313"/>
</dbReference>
<protein>
    <submittedName>
        <fullName evidence="9">Putative radical SAM protein YgiQ</fullName>
    </submittedName>
</protein>
<dbReference type="SFLD" id="SFLDS00029">
    <property type="entry name" value="Radical_SAM"/>
    <property type="match status" value="1"/>
</dbReference>
<feature type="compositionally biased region" description="Basic residues" evidence="7">
    <location>
        <begin position="629"/>
        <end position="639"/>
    </location>
</feature>
<feature type="region of interest" description="Disordered" evidence="7">
    <location>
        <begin position="591"/>
        <end position="639"/>
    </location>
</feature>
<keyword evidence="2 6" id="KW-0949">S-adenosyl-L-methionine</keyword>
<dbReference type="SUPFAM" id="SSF102114">
    <property type="entry name" value="Radical SAM enzymes"/>
    <property type="match status" value="1"/>
</dbReference>
<comment type="cofactor">
    <cofactor evidence="6">
        <name>[4Fe-4S] cluster</name>
        <dbReference type="ChEBI" id="CHEBI:49883"/>
    </cofactor>
    <text evidence="6">Binds 1 [4Fe-4S] cluster. The cluster is coordinated with 3 cysteines and an exchangeable S-adenosyl-L-methionine.</text>
</comment>
<evidence type="ECO:0000256" key="1">
    <source>
        <dbReference type="ARBA" id="ARBA00022485"/>
    </source>
</evidence>
<evidence type="ECO:0000256" key="4">
    <source>
        <dbReference type="ARBA" id="ARBA00023004"/>
    </source>
</evidence>
<dbReference type="GO" id="GO:0003824">
    <property type="term" value="F:catalytic activity"/>
    <property type="evidence" value="ECO:0007669"/>
    <property type="project" value="InterPro"/>
</dbReference>
<feature type="compositionally biased region" description="Basic and acidic residues" evidence="7">
    <location>
        <begin position="612"/>
        <end position="628"/>
    </location>
</feature>
<feature type="binding site" evidence="6">
    <location>
        <position position="309"/>
    </location>
    <ligand>
        <name>[4Fe-4S] cluster</name>
        <dbReference type="ChEBI" id="CHEBI:49883"/>
        <note>4Fe-4S-S-AdoMet</note>
    </ligand>
</feature>
<dbReference type="Gene3D" id="3.80.30.20">
    <property type="entry name" value="tm_1862 like domain"/>
    <property type="match status" value="1"/>
</dbReference>
<keyword evidence="5 6" id="KW-0411">Iron-sulfur</keyword>
<feature type="binding site" evidence="6">
    <location>
        <position position="316"/>
    </location>
    <ligand>
        <name>[4Fe-4S] cluster</name>
        <dbReference type="ChEBI" id="CHEBI:49883"/>
        <note>4Fe-4S-S-AdoMet</note>
    </ligand>
</feature>
<comment type="similarity">
    <text evidence="6">Belongs to the UPF0313 family.</text>
</comment>
<dbReference type="PROSITE" id="PS51918">
    <property type="entry name" value="RADICAL_SAM"/>
    <property type="match status" value="1"/>
</dbReference>
<evidence type="ECO:0000256" key="7">
    <source>
        <dbReference type="SAM" id="MobiDB-lite"/>
    </source>
</evidence>
<dbReference type="PANTHER" id="PTHR32331">
    <property type="entry name" value="UPF0313 PROTEIN YGIQ"/>
    <property type="match status" value="1"/>
</dbReference>
<evidence type="ECO:0000256" key="5">
    <source>
        <dbReference type="ARBA" id="ARBA00023014"/>
    </source>
</evidence>
<feature type="domain" description="Radical SAM core" evidence="8">
    <location>
        <begin position="295"/>
        <end position="566"/>
    </location>
</feature>
<comment type="caution">
    <text evidence="9">The sequence shown here is derived from an EMBL/GenBank/DDBJ whole genome shotgun (WGS) entry which is preliminary data.</text>
</comment>
<organism evidence="9 10">
    <name type="scientific">Anaerosolibacter carboniphilus</name>
    <dbReference type="NCBI Taxonomy" id="1417629"/>
    <lineage>
        <taxon>Bacteria</taxon>
        <taxon>Bacillati</taxon>
        <taxon>Bacillota</taxon>
        <taxon>Clostridia</taxon>
        <taxon>Peptostreptococcales</taxon>
        <taxon>Thermotaleaceae</taxon>
        <taxon>Anaerosolibacter</taxon>
    </lineage>
</organism>